<sequence>MTFTSSAGVPRGQMELAFDPAPVPVAEHSSDVQPDLSSYDAIVVATSGGKDSLGCLLECIEKGAPMERIELWHHDVDDREGSTLFDWPVTRSYVSALAEAFGLPLYFSWKQGGLEREMLRNNARTAPISFQTPEGEIRSVGGVSGKLGTRLQFPQVTADLTTRFCSLRKNRRIERSYLQSRSIFRQENAFRYWRASPGERRASALQDFRAASHQSSGWYPPQPIRRSLAAHPRLG</sequence>
<organism evidence="2 3">
    <name type="scientific">Microvirga lotononidis</name>
    <dbReference type="NCBI Taxonomy" id="864069"/>
    <lineage>
        <taxon>Bacteria</taxon>
        <taxon>Pseudomonadati</taxon>
        <taxon>Pseudomonadota</taxon>
        <taxon>Alphaproteobacteria</taxon>
        <taxon>Hyphomicrobiales</taxon>
        <taxon>Methylobacteriaceae</taxon>
        <taxon>Microvirga</taxon>
    </lineage>
</organism>
<dbReference type="EMBL" id="JH660644">
    <property type="protein sequence ID" value="EIM28590.1"/>
    <property type="molecule type" value="Genomic_DNA"/>
</dbReference>
<dbReference type="InterPro" id="IPR014729">
    <property type="entry name" value="Rossmann-like_a/b/a_fold"/>
</dbReference>
<dbReference type="SUPFAM" id="SSF52402">
    <property type="entry name" value="Adenine nucleotide alpha hydrolases-like"/>
    <property type="match status" value="1"/>
</dbReference>
<evidence type="ECO:0000256" key="1">
    <source>
        <dbReference type="SAM" id="MobiDB-lite"/>
    </source>
</evidence>
<keyword evidence="3" id="KW-1185">Reference proteome</keyword>
<dbReference type="HOGENOM" id="CLU_1179137_0_0_5"/>
<dbReference type="PATRIC" id="fig|864069.3.peg.2950"/>
<name>I4YX98_9HYPH</name>
<dbReference type="eggNOG" id="COG0175">
    <property type="taxonomic scope" value="Bacteria"/>
</dbReference>
<dbReference type="AlphaFoldDB" id="I4YX98"/>
<accession>I4YX98</accession>
<protein>
    <recommendedName>
        <fullName evidence="4">PAPS reductase/FAD synthetase family protein</fullName>
    </recommendedName>
</protein>
<reference evidence="2 3" key="1">
    <citation type="submission" date="2012-02" db="EMBL/GenBank/DDBJ databases">
        <title>Improved High-Quality Draft sequence of Microvirga sp. WSM3557.</title>
        <authorList>
            <consortium name="US DOE Joint Genome Institute"/>
            <person name="Lucas S."/>
            <person name="Han J."/>
            <person name="Lapidus A."/>
            <person name="Cheng J.-F."/>
            <person name="Goodwin L."/>
            <person name="Pitluck S."/>
            <person name="Peters L."/>
            <person name="Zhang X."/>
            <person name="Detter J.C."/>
            <person name="Han C."/>
            <person name="Tapia R."/>
            <person name="Land M."/>
            <person name="Hauser L."/>
            <person name="Kyrpides N."/>
            <person name="Ivanova N."/>
            <person name="Pagani I."/>
            <person name="Brau L."/>
            <person name="Yates R."/>
            <person name="O'Hara G."/>
            <person name="Rui T."/>
            <person name="Howieson J."/>
            <person name="Reeve W."/>
            <person name="Woyke T."/>
        </authorList>
    </citation>
    <scope>NUCLEOTIDE SEQUENCE [LARGE SCALE GENOMIC DNA]</scope>
    <source>
        <strain evidence="2 3">WSM3557</strain>
    </source>
</reference>
<evidence type="ECO:0008006" key="4">
    <source>
        <dbReference type="Google" id="ProtNLM"/>
    </source>
</evidence>
<feature type="region of interest" description="Disordered" evidence="1">
    <location>
        <begin position="212"/>
        <end position="235"/>
    </location>
</feature>
<proteinExistence type="predicted"/>
<dbReference type="STRING" id="864069.MicloDRAFT_00027280"/>
<gene>
    <name evidence="2" type="ORF">MicloDRAFT_00027280</name>
</gene>
<dbReference type="Proteomes" id="UP000003947">
    <property type="component" value="Unassembled WGS sequence"/>
</dbReference>
<evidence type="ECO:0000313" key="2">
    <source>
        <dbReference type="EMBL" id="EIM28590.1"/>
    </source>
</evidence>
<dbReference type="Gene3D" id="3.40.50.620">
    <property type="entry name" value="HUPs"/>
    <property type="match status" value="1"/>
</dbReference>
<evidence type="ECO:0000313" key="3">
    <source>
        <dbReference type="Proteomes" id="UP000003947"/>
    </source>
</evidence>